<evidence type="ECO:0000256" key="1">
    <source>
        <dbReference type="ARBA" id="ARBA00022603"/>
    </source>
</evidence>
<evidence type="ECO:0000259" key="5">
    <source>
        <dbReference type="Pfam" id="PF05175"/>
    </source>
</evidence>
<dbReference type="HAMAP" id="MF_02125">
    <property type="entry name" value="L3_methyltr_PrmB"/>
    <property type="match status" value="1"/>
</dbReference>
<dbReference type="HOGENOM" id="CLU_018398_5_1_6"/>
<evidence type="ECO:0000256" key="4">
    <source>
        <dbReference type="HAMAP-Rule" id="MF_02125"/>
    </source>
</evidence>
<sequence length="311" mass="35086">MRISEQEQQQASSTLLTVRDCLRWGESVLRRGEVYLGHGTDNHGDDALALLLHVLSLPWDSDPRLLDARLLPMERERFVALMTRRVNERLPAAYLTGTAWFCGLEFRVDERVLIPRSPLAELIEQRFEPWLNPDYVGRVLDLCTGSGCIAIASACALPQAQVDASDISEEALAVCRENIALHGLEEQVRPLLGDGLSAAEGRYDLIISNPPYVDAEDMASLPQEYRHEPALALASGEDGLDFTRRLLREAPDYLTDDGLLIVEVGNSWETMLRIWPDVPFFWFEFERGGHGVFMLTRQQLLEHADRFRTAA</sequence>
<dbReference type="NCBIfam" id="TIGR00536">
    <property type="entry name" value="hemK_fam"/>
    <property type="match status" value="1"/>
</dbReference>
<dbReference type="InterPro" id="IPR004556">
    <property type="entry name" value="HemK-like"/>
</dbReference>
<dbReference type="InterPro" id="IPR007848">
    <property type="entry name" value="Small_mtfrase_dom"/>
</dbReference>
<dbReference type="SUPFAM" id="SSF53335">
    <property type="entry name" value="S-adenosyl-L-methionine-dependent methyltransferases"/>
    <property type="match status" value="1"/>
</dbReference>
<keyword evidence="7" id="KW-1185">Reference proteome</keyword>
<dbReference type="InterPro" id="IPR019874">
    <property type="entry name" value="RF_methyltr_PrmC"/>
</dbReference>
<dbReference type="InterPro" id="IPR017127">
    <property type="entry name" value="Ribosome_uL3_MTase"/>
</dbReference>
<dbReference type="Gene3D" id="3.40.50.150">
    <property type="entry name" value="Vaccinia Virus protein VP39"/>
    <property type="match status" value="1"/>
</dbReference>
<dbReference type="PIRSF" id="PIRSF037167">
    <property type="entry name" value="Mtase_YfcB_prd"/>
    <property type="match status" value="1"/>
</dbReference>
<keyword evidence="3 4" id="KW-0949">S-adenosyl-L-methionine</keyword>
<dbReference type="GO" id="GO:0003676">
    <property type="term" value="F:nucleic acid binding"/>
    <property type="evidence" value="ECO:0007669"/>
    <property type="project" value="InterPro"/>
</dbReference>
<organism evidence="6 7">
    <name type="scientific">Isoalcanivorax pacificus W11-5</name>
    <dbReference type="NCBI Taxonomy" id="391936"/>
    <lineage>
        <taxon>Bacteria</taxon>
        <taxon>Pseudomonadati</taxon>
        <taxon>Pseudomonadota</taxon>
        <taxon>Gammaproteobacteria</taxon>
        <taxon>Oceanospirillales</taxon>
        <taxon>Alcanivoracaceae</taxon>
        <taxon>Isoalcanivorax</taxon>
    </lineage>
</organism>
<comment type="similarity">
    <text evidence="4">Belongs to the protein N5-glutamine methyltransferase family. PrmB subfamily.</text>
</comment>
<dbReference type="GO" id="GO:0005829">
    <property type="term" value="C:cytosol"/>
    <property type="evidence" value="ECO:0007669"/>
    <property type="project" value="TreeGrafter"/>
</dbReference>
<comment type="function">
    <text evidence="4">Methylates ribosomal protein uL3 on a specific glutamine residue.</text>
</comment>
<dbReference type="CDD" id="cd02440">
    <property type="entry name" value="AdoMet_MTases"/>
    <property type="match status" value="1"/>
</dbReference>
<dbReference type="InterPro" id="IPR029063">
    <property type="entry name" value="SAM-dependent_MTases_sf"/>
</dbReference>
<keyword evidence="2 4" id="KW-0808">Transferase</keyword>
<dbReference type="RefSeq" id="WP_008735908.1">
    <property type="nucleotide sequence ID" value="NZ_CP004387.1"/>
</dbReference>
<evidence type="ECO:0000256" key="2">
    <source>
        <dbReference type="ARBA" id="ARBA00022679"/>
    </source>
</evidence>
<gene>
    <name evidence="4" type="primary">prmB</name>
    <name evidence="6" type="ORF">S7S_08160</name>
</gene>
<protein>
    <recommendedName>
        <fullName evidence="4">Ribosomal protein uL3 glutamine methyltransferase</fullName>
        <shortName evidence="4">uL3 MTase</shortName>
        <ecNumber evidence="4">2.1.1.298</ecNumber>
    </recommendedName>
    <alternativeName>
        <fullName evidence="4">N5-glutamine methyltransferase PrmB</fullName>
    </alternativeName>
</protein>
<dbReference type="AlphaFoldDB" id="A0A0B4XNK5"/>
<dbReference type="NCBIfam" id="TIGR03533">
    <property type="entry name" value="L3_gln_methyl"/>
    <property type="match status" value="1"/>
</dbReference>
<dbReference type="GO" id="GO:0036009">
    <property type="term" value="F:protein-glutamine N-methyltransferase activity"/>
    <property type="evidence" value="ECO:0007669"/>
    <property type="project" value="UniProtKB-UniRule"/>
</dbReference>
<dbReference type="KEGG" id="apac:S7S_08160"/>
<dbReference type="EMBL" id="CP004387">
    <property type="protein sequence ID" value="AJD48048.1"/>
    <property type="molecule type" value="Genomic_DNA"/>
</dbReference>
<evidence type="ECO:0000313" key="6">
    <source>
        <dbReference type="EMBL" id="AJD48048.1"/>
    </source>
</evidence>
<dbReference type="GO" id="GO:0032259">
    <property type="term" value="P:methylation"/>
    <property type="evidence" value="ECO:0007669"/>
    <property type="project" value="UniProtKB-KW"/>
</dbReference>
<evidence type="ECO:0000313" key="7">
    <source>
        <dbReference type="Proteomes" id="UP000006764"/>
    </source>
</evidence>
<dbReference type="Proteomes" id="UP000006764">
    <property type="component" value="Chromosome"/>
</dbReference>
<accession>A0A0B4XNK5</accession>
<dbReference type="InterPro" id="IPR002052">
    <property type="entry name" value="DNA_methylase_N6_adenine_CS"/>
</dbReference>
<dbReference type="Gene3D" id="1.10.8.10">
    <property type="entry name" value="DNA helicase RuvA subunit, C-terminal domain"/>
    <property type="match status" value="1"/>
</dbReference>
<name>A0A0B4XNK5_9GAMM</name>
<reference evidence="6 7" key="1">
    <citation type="journal article" date="2012" name="J. Bacteriol.">
        <title>Genome sequence of an alkane-degrading bacterium, Alcanivorax pacificus type strain W11-5, isolated from deep sea sediment.</title>
        <authorList>
            <person name="Lai Q."/>
            <person name="Shao Z."/>
        </authorList>
    </citation>
    <scope>NUCLEOTIDE SEQUENCE [LARGE SCALE GENOMIC DNA]</scope>
    <source>
        <strain evidence="6 7">W11-5</strain>
    </source>
</reference>
<dbReference type="OrthoDB" id="9800643at2"/>
<keyword evidence="1 4" id="KW-0489">Methyltransferase</keyword>
<dbReference type="PROSITE" id="PS00092">
    <property type="entry name" value="N6_MTASE"/>
    <property type="match status" value="1"/>
</dbReference>
<evidence type="ECO:0000256" key="3">
    <source>
        <dbReference type="ARBA" id="ARBA00022691"/>
    </source>
</evidence>
<dbReference type="EC" id="2.1.1.298" evidence="4"/>
<feature type="domain" description="Methyltransferase small" evidence="5">
    <location>
        <begin position="134"/>
        <end position="217"/>
    </location>
</feature>
<dbReference type="Pfam" id="PF05175">
    <property type="entry name" value="MTS"/>
    <property type="match status" value="1"/>
</dbReference>
<dbReference type="NCBIfam" id="TIGR03534">
    <property type="entry name" value="RF_mod_PrmC"/>
    <property type="match status" value="1"/>
</dbReference>
<dbReference type="STRING" id="391936.S7S_08160"/>
<dbReference type="PANTHER" id="PTHR47806">
    <property type="entry name" value="50S RIBOSOMAL PROTEIN L3 GLUTAMINE METHYLTRANSFERASE"/>
    <property type="match status" value="1"/>
</dbReference>
<proteinExistence type="inferred from homology"/>
<dbReference type="PANTHER" id="PTHR47806:SF1">
    <property type="entry name" value="RIBOSOMAL PROTEIN UL3 GLUTAMINE METHYLTRANSFERASE"/>
    <property type="match status" value="1"/>
</dbReference>
<comment type="catalytic activity">
    <reaction evidence="4">
        <text>L-glutaminyl-[ribosomal protein uL3] + S-adenosyl-L-methionine = N(5)-methyl-L-glutaminyl-[ribosomal protein uL3] + S-adenosyl-L-homocysteine + H(+)</text>
        <dbReference type="Rhea" id="RHEA:45020"/>
        <dbReference type="Rhea" id="RHEA-COMP:11063"/>
        <dbReference type="Rhea" id="RHEA-COMP:11064"/>
        <dbReference type="ChEBI" id="CHEBI:15378"/>
        <dbReference type="ChEBI" id="CHEBI:30011"/>
        <dbReference type="ChEBI" id="CHEBI:57856"/>
        <dbReference type="ChEBI" id="CHEBI:59789"/>
        <dbReference type="ChEBI" id="CHEBI:61891"/>
        <dbReference type="EC" id="2.1.1.298"/>
    </reaction>
</comment>